<evidence type="ECO:0000256" key="5">
    <source>
        <dbReference type="ARBA" id="ARBA00022729"/>
    </source>
</evidence>
<dbReference type="GO" id="GO:0046872">
    <property type="term" value="F:metal ion binding"/>
    <property type="evidence" value="ECO:0007669"/>
    <property type="project" value="UniProtKB-KW"/>
</dbReference>
<sequence>MAGVGGLGLLVGSAGVGSVLAESGMWRGRTAPRSNEQIPFHGDVQAGIVTPSQNFVCFAAFDLITTRAEDLPVLLRKWTDAAARMTEGRPVGDENSNPNLPPADTGEAFGLSPSKLTFTFGVGPALFDSRFGLAAKRPSALGELPRFPGDQLRAEWCGGDIGVQVCADDLQVAFHAVRNLARIARGTAVLRWTQEGFQRTAAASGSGDTPRNLLGFKDGTANPDTKDAKLMNQVVWVQPSDEQGWMRGGSYMVVRRIRIRVEVWDRTHLNEQEATFGRHRDSGAPLGAKSEFDPVQLDAKTAAGDPVIPVNAHVRIARGDGSMQILRRSYSYSSGIDRQTGQLDAGLLFISYQRDPFKQFVPMQQRLAKMDALNEYISHVGSAVFACFPGVQPGGYIGEGLF</sequence>
<evidence type="ECO:0000256" key="4">
    <source>
        <dbReference type="ARBA" id="ARBA00022723"/>
    </source>
</evidence>
<dbReference type="PANTHER" id="PTHR30521:SF4">
    <property type="entry name" value="DEFERROCHELATASE"/>
    <property type="match status" value="1"/>
</dbReference>
<dbReference type="Pfam" id="PF20628">
    <property type="entry name" value="Dyp_perox_C"/>
    <property type="match status" value="1"/>
</dbReference>
<dbReference type="EC" id="1.11.1.-" evidence="9"/>
<comment type="caution">
    <text evidence="13">The sequence shown here is derived from an EMBL/GenBank/DDBJ whole genome shotgun (WGS) entry which is preliminary data.</text>
</comment>
<gene>
    <name evidence="13" type="primary">efeB</name>
    <name evidence="13" type="ORF">GNP93_18670</name>
</gene>
<dbReference type="PROSITE" id="PS51404">
    <property type="entry name" value="DYP_PEROXIDASE"/>
    <property type="match status" value="1"/>
</dbReference>
<keyword evidence="5" id="KW-0732">Signal</keyword>
<comment type="cofactor">
    <cofactor evidence="9">
        <name>heme b</name>
        <dbReference type="ChEBI" id="CHEBI:60344"/>
    </cofactor>
    <text evidence="9">Binds 1 heme b (iron(II)-protoporphyrin IX) group non-covalently per subunit.</text>
</comment>
<dbReference type="GO" id="GO:0004601">
    <property type="term" value="F:peroxidase activity"/>
    <property type="evidence" value="ECO:0007669"/>
    <property type="project" value="UniProtKB-KW"/>
</dbReference>
<feature type="domain" description="Dyp-type peroxidase C-terminal" evidence="12">
    <location>
        <begin position="209"/>
        <end position="391"/>
    </location>
</feature>
<evidence type="ECO:0000256" key="1">
    <source>
        <dbReference type="ARBA" id="ARBA00004196"/>
    </source>
</evidence>
<dbReference type="InterPro" id="IPR048328">
    <property type="entry name" value="Dyp_perox_C"/>
</dbReference>
<evidence type="ECO:0000256" key="3">
    <source>
        <dbReference type="ARBA" id="ARBA00022617"/>
    </source>
</evidence>
<comment type="subcellular location">
    <subcellularLocation>
        <location evidence="1">Cell envelope</location>
    </subcellularLocation>
</comment>
<evidence type="ECO:0000256" key="6">
    <source>
        <dbReference type="ARBA" id="ARBA00023002"/>
    </source>
</evidence>
<dbReference type="PANTHER" id="PTHR30521">
    <property type="entry name" value="DEFERROCHELATASE/PEROXIDASE"/>
    <property type="match status" value="1"/>
</dbReference>
<dbReference type="NCBIfam" id="TIGR01413">
    <property type="entry name" value="Dyp_perox_fam"/>
    <property type="match status" value="1"/>
</dbReference>
<dbReference type="Pfam" id="PF04261">
    <property type="entry name" value="Dyp_perox_N"/>
    <property type="match status" value="1"/>
</dbReference>
<keyword evidence="7 9" id="KW-0408">Iron</keyword>
<reference evidence="13 14" key="1">
    <citation type="submission" date="2019-11" db="EMBL/GenBank/DDBJ databases">
        <title>Draft genome sequences of five Paenibacillus species of dairy origin.</title>
        <authorList>
            <person name="Olajide A.M."/>
            <person name="Chen S."/>
            <person name="Lapointe G."/>
        </authorList>
    </citation>
    <scope>NUCLEOTIDE SEQUENCE [LARGE SCALE GENOMIC DNA]</scope>
    <source>
        <strain evidence="13 14">2CS3</strain>
    </source>
</reference>
<dbReference type="SUPFAM" id="SSF54909">
    <property type="entry name" value="Dimeric alpha+beta barrel"/>
    <property type="match status" value="1"/>
</dbReference>
<proteinExistence type="inferred from homology"/>
<evidence type="ECO:0000256" key="9">
    <source>
        <dbReference type="RuleBase" id="RU365017"/>
    </source>
</evidence>
<dbReference type="InterPro" id="IPR011008">
    <property type="entry name" value="Dimeric_a/b-barrel"/>
</dbReference>
<protein>
    <recommendedName>
        <fullName evidence="9">Deferrochelatase</fullName>
        <ecNumber evidence="9">1.11.1.-</ecNumber>
    </recommendedName>
    <alternativeName>
        <fullName evidence="9">Peroxidase EfeB</fullName>
    </alternativeName>
</protein>
<dbReference type="Proteomes" id="UP000450917">
    <property type="component" value="Unassembled WGS sequence"/>
</dbReference>
<evidence type="ECO:0000313" key="13">
    <source>
        <dbReference type="EMBL" id="MUG72693.1"/>
    </source>
</evidence>
<dbReference type="NCBIfam" id="TIGR01412">
    <property type="entry name" value="tat_substr_1"/>
    <property type="match status" value="1"/>
</dbReference>
<comment type="function">
    <text evidence="9">Involved in the recovery of exogenous heme iron. Extracts iron from heme while preserving the protoporphyrin ring intact.</text>
</comment>
<keyword evidence="3 9" id="KW-0349">Heme</keyword>
<evidence type="ECO:0000259" key="11">
    <source>
        <dbReference type="Pfam" id="PF04261"/>
    </source>
</evidence>
<keyword evidence="6 9" id="KW-0560">Oxidoreductase</keyword>
<accession>A0A7X2ZD77</accession>
<dbReference type="AlphaFoldDB" id="A0A7X2ZD77"/>
<dbReference type="EMBL" id="WNZX01000017">
    <property type="protein sequence ID" value="MUG72693.1"/>
    <property type="molecule type" value="Genomic_DNA"/>
</dbReference>
<dbReference type="InterPro" id="IPR048327">
    <property type="entry name" value="Dyp_perox_N"/>
</dbReference>
<evidence type="ECO:0000259" key="12">
    <source>
        <dbReference type="Pfam" id="PF20628"/>
    </source>
</evidence>
<comment type="similarity">
    <text evidence="8 9">Belongs to the DyP-type peroxidase family.</text>
</comment>
<dbReference type="GO" id="GO:0020037">
    <property type="term" value="F:heme binding"/>
    <property type="evidence" value="ECO:0007669"/>
    <property type="project" value="InterPro"/>
</dbReference>
<keyword evidence="2 9" id="KW-0575">Peroxidase</keyword>
<dbReference type="InterPro" id="IPR006313">
    <property type="entry name" value="EfeB/EfeN"/>
</dbReference>
<dbReference type="GO" id="GO:0005829">
    <property type="term" value="C:cytosol"/>
    <property type="evidence" value="ECO:0007669"/>
    <property type="project" value="TreeGrafter"/>
</dbReference>
<feature type="domain" description="Dyp-type peroxidase N-terminal" evidence="11">
    <location>
        <begin position="45"/>
        <end position="198"/>
    </location>
</feature>
<name>A0A7X2ZD77_9BACL</name>
<dbReference type="GO" id="GO:0033212">
    <property type="term" value="P:iron import into cell"/>
    <property type="evidence" value="ECO:0007669"/>
    <property type="project" value="InterPro"/>
</dbReference>
<evidence type="ECO:0000313" key="14">
    <source>
        <dbReference type="Proteomes" id="UP000450917"/>
    </source>
</evidence>
<evidence type="ECO:0000256" key="10">
    <source>
        <dbReference type="SAM" id="MobiDB-lite"/>
    </source>
</evidence>
<evidence type="ECO:0000256" key="7">
    <source>
        <dbReference type="ARBA" id="ARBA00023004"/>
    </source>
</evidence>
<evidence type="ECO:0000256" key="8">
    <source>
        <dbReference type="ARBA" id="ARBA00025737"/>
    </source>
</evidence>
<keyword evidence="14" id="KW-1185">Reference proteome</keyword>
<feature type="region of interest" description="Disordered" evidence="10">
    <location>
        <begin position="86"/>
        <end position="106"/>
    </location>
</feature>
<organism evidence="13 14">
    <name type="scientific">Paenibacillus validus</name>
    <dbReference type="NCBI Taxonomy" id="44253"/>
    <lineage>
        <taxon>Bacteria</taxon>
        <taxon>Bacillati</taxon>
        <taxon>Bacillota</taxon>
        <taxon>Bacilli</taxon>
        <taxon>Bacillales</taxon>
        <taxon>Paenibacillaceae</taxon>
        <taxon>Paenibacillus</taxon>
    </lineage>
</organism>
<dbReference type="GO" id="GO:0030313">
    <property type="term" value="C:cell envelope"/>
    <property type="evidence" value="ECO:0007669"/>
    <property type="project" value="UniProtKB-SubCell"/>
</dbReference>
<keyword evidence="4 9" id="KW-0479">Metal-binding</keyword>
<dbReference type="InterPro" id="IPR006314">
    <property type="entry name" value="Dyp_peroxidase"/>
</dbReference>
<evidence type="ECO:0000256" key="2">
    <source>
        <dbReference type="ARBA" id="ARBA00022559"/>
    </source>
</evidence>